<keyword evidence="3" id="KW-0489">Methyltransferase</keyword>
<dbReference type="Gene3D" id="3.40.50.150">
    <property type="entry name" value="Vaccinia Virus protein VP39"/>
    <property type="match status" value="1"/>
</dbReference>
<reference evidence="3" key="1">
    <citation type="journal article" date="2021" name="Nat. Commun.">
        <title>Genetic determinants of endophytism in the Arabidopsis root mycobiome.</title>
        <authorList>
            <person name="Mesny F."/>
            <person name="Miyauchi S."/>
            <person name="Thiergart T."/>
            <person name="Pickel B."/>
            <person name="Atanasova L."/>
            <person name="Karlsson M."/>
            <person name="Huettel B."/>
            <person name="Barry K.W."/>
            <person name="Haridas S."/>
            <person name="Chen C."/>
            <person name="Bauer D."/>
            <person name="Andreopoulos W."/>
            <person name="Pangilinan J."/>
            <person name="LaButti K."/>
            <person name="Riley R."/>
            <person name="Lipzen A."/>
            <person name="Clum A."/>
            <person name="Drula E."/>
            <person name="Henrissat B."/>
            <person name="Kohler A."/>
            <person name="Grigoriev I.V."/>
            <person name="Martin F.M."/>
            <person name="Hacquard S."/>
        </authorList>
    </citation>
    <scope>NUCLEOTIDE SEQUENCE</scope>
    <source>
        <strain evidence="3">MPI-CAGE-AT-0016</strain>
    </source>
</reference>
<comment type="similarity">
    <text evidence="1">Belongs to the methyltransferase superfamily. LaeA methyltransferase family.</text>
</comment>
<sequence length="338" mass="37990">MAEPQTDSTIPVEPAGPALEVDDDTRSVADSLLTDTSESLTASLSSSILNYPVEHGRRFHAYRHGAYVLPNDDRELDRLDMTHLMNVKAVGNKLFLAPLEEEKVHRILDIGTGTGIWAIEMGELYPGAEILGNDLSPVQPAWVPPNVKFEVDDVESEWTHSEKFDFIFCRYMSGGIWKWPELVKNVFGGLSSGGWAEFHDYDMRYYSEDGSLTKDHHTKKWIDILLSAAAKVGREPLPGIKLKQWVADAGFVNIREEVFRVPIGPWAKDPDMKQVGHINLVQILEGLEAFSLRLFCDVEGWSETEVTVLLANVRNELKSGAFHAQVKYHVVYGQKPQE</sequence>
<dbReference type="PANTHER" id="PTHR43591:SF24">
    <property type="entry name" value="2-METHOXY-6-POLYPRENYL-1,4-BENZOQUINOL METHYLASE, MITOCHONDRIAL"/>
    <property type="match status" value="1"/>
</dbReference>
<name>A0A8K0X3Z6_9PEZI</name>
<dbReference type="CDD" id="cd02440">
    <property type="entry name" value="AdoMet_MTases"/>
    <property type="match status" value="1"/>
</dbReference>
<proteinExistence type="inferred from homology"/>
<evidence type="ECO:0000313" key="3">
    <source>
        <dbReference type="EMBL" id="KAH7361903.1"/>
    </source>
</evidence>
<keyword evidence="3" id="KW-0808">Transferase</keyword>
<dbReference type="PANTHER" id="PTHR43591">
    <property type="entry name" value="METHYLTRANSFERASE"/>
    <property type="match status" value="1"/>
</dbReference>
<dbReference type="OrthoDB" id="2013972at2759"/>
<dbReference type="AlphaFoldDB" id="A0A8K0X3Z6"/>
<accession>A0A8K0X3Z6</accession>
<comment type="caution">
    <text evidence="3">The sequence shown here is derived from an EMBL/GenBank/DDBJ whole genome shotgun (WGS) entry which is preliminary data.</text>
</comment>
<dbReference type="GO" id="GO:0008168">
    <property type="term" value="F:methyltransferase activity"/>
    <property type="evidence" value="ECO:0007669"/>
    <property type="project" value="UniProtKB-KW"/>
</dbReference>
<dbReference type="EMBL" id="JAGPXD010000003">
    <property type="protein sequence ID" value="KAH7361903.1"/>
    <property type="molecule type" value="Genomic_DNA"/>
</dbReference>
<feature type="region of interest" description="Disordered" evidence="2">
    <location>
        <begin position="1"/>
        <end position="20"/>
    </location>
</feature>
<evidence type="ECO:0000256" key="2">
    <source>
        <dbReference type="SAM" id="MobiDB-lite"/>
    </source>
</evidence>
<dbReference type="InterPro" id="IPR029063">
    <property type="entry name" value="SAM-dependent_MTases_sf"/>
</dbReference>
<organism evidence="3 4">
    <name type="scientific">Plectosphaerella cucumerina</name>
    <dbReference type="NCBI Taxonomy" id="40658"/>
    <lineage>
        <taxon>Eukaryota</taxon>
        <taxon>Fungi</taxon>
        <taxon>Dikarya</taxon>
        <taxon>Ascomycota</taxon>
        <taxon>Pezizomycotina</taxon>
        <taxon>Sordariomycetes</taxon>
        <taxon>Hypocreomycetidae</taxon>
        <taxon>Glomerellales</taxon>
        <taxon>Plectosphaerellaceae</taxon>
        <taxon>Plectosphaerella</taxon>
    </lineage>
</organism>
<dbReference type="GO" id="GO:0032259">
    <property type="term" value="P:methylation"/>
    <property type="evidence" value="ECO:0007669"/>
    <property type="project" value="UniProtKB-KW"/>
</dbReference>
<keyword evidence="4" id="KW-1185">Reference proteome</keyword>
<evidence type="ECO:0000313" key="4">
    <source>
        <dbReference type="Proteomes" id="UP000813385"/>
    </source>
</evidence>
<dbReference type="Pfam" id="PF13489">
    <property type="entry name" value="Methyltransf_23"/>
    <property type="match status" value="1"/>
</dbReference>
<gene>
    <name evidence="3" type="ORF">B0T11DRAFT_297411</name>
</gene>
<dbReference type="Proteomes" id="UP000813385">
    <property type="component" value="Unassembled WGS sequence"/>
</dbReference>
<evidence type="ECO:0000256" key="1">
    <source>
        <dbReference type="ARBA" id="ARBA00038158"/>
    </source>
</evidence>
<protein>
    <submittedName>
        <fullName evidence="3">S-adenosyl-L-methionine-dependent methyltransferase</fullName>
    </submittedName>
</protein>
<dbReference type="SUPFAM" id="SSF53335">
    <property type="entry name" value="S-adenosyl-L-methionine-dependent methyltransferases"/>
    <property type="match status" value="1"/>
</dbReference>